<keyword evidence="3" id="KW-0285">Flavoprotein</keyword>
<gene>
    <name evidence="8" type="ORF">OG579_19395</name>
</gene>
<dbReference type="InterPro" id="IPR013786">
    <property type="entry name" value="AcylCoA_DH/ox_N"/>
</dbReference>
<organism evidence="8 9">
    <name type="scientific">Williamsia herbipolensis</name>
    <dbReference type="NCBI Taxonomy" id="1603258"/>
    <lineage>
        <taxon>Bacteria</taxon>
        <taxon>Bacillati</taxon>
        <taxon>Actinomycetota</taxon>
        <taxon>Actinomycetes</taxon>
        <taxon>Mycobacteriales</taxon>
        <taxon>Nocardiaceae</taxon>
        <taxon>Williamsia</taxon>
    </lineage>
</organism>
<dbReference type="Gene3D" id="1.20.140.10">
    <property type="entry name" value="Butyryl-CoA Dehydrogenase, subunit A, domain 3"/>
    <property type="match status" value="1"/>
</dbReference>
<dbReference type="EMBL" id="CP108021">
    <property type="protein sequence ID" value="WUM19831.1"/>
    <property type="molecule type" value="Genomic_DNA"/>
</dbReference>
<dbReference type="Gene3D" id="1.10.540.10">
    <property type="entry name" value="Acyl-CoA dehydrogenase/oxidase, N-terminal domain"/>
    <property type="match status" value="1"/>
</dbReference>
<dbReference type="InterPro" id="IPR046373">
    <property type="entry name" value="Acyl-CoA_Oxase/DH_mid-dom_sf"/>
</dbReference>
<evidence type="ECO:0000256" key="1">
    <source>
        <dbReference type="ARBA" id="ARBA00001974"/>
    </source>
</evidence>
<dbReference type="RefSeq" id="WP_328857274.1">
    <property type="nucleotide sequence ID" value="NZ_CP108021.1"/>
</dbReference>
<dbReference type="AlphaFoldDB" id="A0AAU4K1H6"/>
<feature type="domain" description="Acyl-CoA dehydrogenase/oxidase N-terminal" evidence="7">
    <location>
        <begin position="7"/>
        <end position="118"/>
    </location>
</feature>
<evidence type="ECO:0000259" key="6">
    <source>
        <dbReference type="Pfam" id="PF00441"/>
    </source>
</evidence>
<proteinExistence type="inferred from homology"/>
<reference evidence="8 9" key="1">
    <citation type="submission" date="2022-10" db="EMBL/GenBank/DDBJ databases">
        <title>The complete genomes of actinobacterial strains from the NBC collection.</title>
        <authorList>
            <person name="Joergensen T.S."/>
            <person name="Alvarez Arevalo M."/>
            <person name="Sterndorff E.B."/>
            <person name="Faurdal D."/>
            <person name="Vuksanovic O."/>
            <person name="Mourched A.-S."/>
            <person name="Charusanti P."/>
            <person name="Shaw S."/>
            <person name="Blin K."/>
            <person name="Weber T."/>
        </authorList>
    </citation>
    <scope>NUCLEOTIDE SEQUENCE [LARGE SCALE GENOMIC DNA]</scope>
    <source>
        <strain evidence="8 9">NBC_00319</strain>
    </source>
</reference>
<evidence type="ECO:0000313" key="8">
    <source>
        <dbReference type="EMBL" id="WUM19831.1"/>
    </source>
</evidence>
<dbReference type="GO" id="GO:0003995">
    <property type="term" value="F:acyl-CoA dehydrogenase activity"/>
    <property type="evidence" value="ECO:0007669"/>
    <property type="project" value="TreeGrafter"/>
</dbReference>
<dbReference type="InterPro" id="IPR036250">
    <property type="entry name" value="AcylCo_DH-like_C"/>
</dbReference>
<evidence type="ECO:0000256" key="4">
    <source>
        <dbReference type="ARBA" id="ARBA00022827"/>
    </source>
</evidence>
<dbReference type="PANTHER" id="PTHR43884">
    <property type="entry name" value="ACYL-COA DEHYDROGENASE"/>
    <property type="match status" value="1"/>
</dbReference>
<dbReference type="InterPro" id="IPR009100">
    <property type="entry name" value="AcylCoA_DH/oxidase_NM_dom_sf"/>
</dbReference>
<feature type="domain" description="Acyl-CoA dehydrogenase/oxidase C-terminal" evidence="6">
    <location>
        <begin position="226"/>
        <end position="371"/>
    </location>
</feature>
<dbReference type="SUPFAM" id="SSF56645">
    <property type="entry name" value="Acyl-CoA dehydrogenase NM domain-like"/>
    <property type="match status" value="1"/>
</dbReference>
<evidence type="ECO:0000313" key="9">
    <source>
        <dbReference type="Proteomes" id="UP001432128"/>
    </source>
</evidence>
<protein>
    <submittedName>
        <fullName evidence="8">Acyl-CoA dehydrogenase</fullName>
    </submittedName>
</protein>
<dbReference type="Gene3D" id="2.40.110.10">
    <property type="entry name" value="Butyryl-CoA Dehydrogenase, subunit A, domain 2"/>
    <property type="match status" value="1"/>
</dbReference>
<keyword evidence="4" id="KW-0274">FAD</keyword>
<keyword evidence="5" id="KW-0560">Oxidoreductase</keyword>
<comment type="cofactor">
    <cofactor evidence="1">
        <name>FAD</name>
        <dbReference type="ChEBI" id="CHEBI:57692"/>
    </cofactor>
</comment>
<evidence type="ECO:0000256" key="2">
    <source>
        <dbReference type="ARBA" id="ARBA00009347"/>
    </source>
</evidence>
<dbReference type="Pfam" id="PF00441">
    <property type="entry name" value="Acyl-CoA_dh_1"/>
    <property type="match status" value="1"/>
</dbReference>
<accession>A0AAU4K1H6</accession>
<name>A0AAU4K1H6_9NOCA</name>
<sequence>MNLDLNDDQQLLFDTVDSAVGRDYTMGGRANATTSDLGWNARTWSTLAELGLTGLTVDEDHGGVGAGPVELYASLQAIGRHAATEPLLDGVALPGWIISALGDPTQQKELLGALAAGESVIAVAHAEPGRAWDAAPATTVTVADDGTVTVSGVKAPVAHADQASHLLVTAIDTDGRTQVVLVESDVAGITRADGRTADWSHASQVTFTDAVGVLLGDGTADAGTALRTTFAQARIAVTGEAIGLMESGLRLTVEYLKSRKQFGVPLSTFQALVHRAADLYAQVELARSMALYATATAEAVANGTADTEVLASAADDAFVYVCDAATAVAEEIIQLHGGIGMTYESEVGHHAARLVGITATLGGVEAARRRAVTADTVLRAPSALLNNADAALAATV</sequence>
<dbReference type="PANTHER" id="PTHR43884:SF20">
    <property type="entry name" value="ACYL-COA DEHYDROGENASE FADE28"/>
    <property type="match status" value="1"/>
</dbReference>
<keyword evidence="9" id="KW-1185">Reference proteome</keyword>
<dbReference type="GO" id="GO:0050660">
    <property type="term" value="F:flavin adenine dinucleotide binding"/>
    <property type="evidence" value="ECO:0007669"/>
    <property type="project" value="InterPro"/>
</dbReference>
<evidence type="ECO:0000256" key="5">
    <source>
        <dbReference type="ARBA" id="ARBA00023002"/>
    </source>
</evidence>
<evidence type="ECO:0000259" key="7">
    <source>
        <dbReference type="Pfam" id="PF02771"/>
    </source>
</evidence>
<dbReference type="Proteomes" id="UP001432128">
    <property type="component" value="Chromosome"/>
</dbReference>
<dbReference type="InterPro" id="IPR009075">
    <property type="entry name" value="AcylCo_DH/oxidase_C"/>
</dbReference>
<dbReference type="Pfam" id="PF02771">
    <property type="entry name" value="Acyl-CoA_dh_N"/>
    <property type="match status" value="1"/>
</dbReference>
<evidence type="ECO:0000256" key="3">
    <source>
        <dbReference type="ARBA" id="ARBA00022630"/>
    </source>
</evidence>
<dbReference type="SUPFAM" id="SSF47203">
    <property type="entry name" value="Acyl-CoA dehydrogenase C-terminal domain-like"/>
    <property type="match status" value="1"/>
</dbReference>
<dbReference type="CDD" id="cd00567">
    <property type="entry name" value="ACAD"/>
    <property type="match status" value="1"/>
</dbReference>
<comment type="similarity">
    <text evidence="2">Belongs to the acyl-CoA dehydrogenase family.</text>
</comment>
<dbReference type="KEGG" id="whr:OG579_19395"/>
<dbReference type="InterPro" id="IPR037069">
    <property type="entry name" value="AcylCoA_DH/ox_N_sf"/>
</dbReference>